<dbReference type="PANTHER" id="PTHR46268">
    <property type="entry name" value="STRESS RESPONSE PROTEIN NHAX"/>
    <property type="match status" value="1"/>
</dbReference>
<evidence type="ECO:0000313" key="3">
    <source>
        <dbReference type="EMBL" id="GAA5534027.1"/>
    </source>
</evidence>
<accession>A0ABP9XF79</accession>
<evidence type="ECO:0000256" key="1">
    <source>
        <dbReference type="ARBA" id="ARBA00008791"/>
    </source>
</evidence>
<gene>
    <name evidence="3" type="ORF">Dalu01_02435</name>
</gene>
<comment type="caution">
    <text evidence="3">The sequence shown here is derived from an EMBL/GenBank/DDBJ whole genome shotgun (WGS) entry which is preliminary data.</text>
</comment>
<reference evidence="3 4" key="1">
    <citation type="submission" date="2024-02" db="EMBL/GenBank/DDBJ databases">
        <title>Deinococcus aluminii NBRC 112889.</title>
        <authorList>
            <person name="Ichikawa N."/>
            <person name="Katano-Makiyama Y."/>
            <person name="Hidaka K."/>
        </authorList>
    </citation>
    <scope>NUCLEOTIDE SEQUENCE [LARGE SCALE GENOMIC DNA]</scope>
    <source>
        <strain evidence="3 4">NBRC 112889</strain>
    </source>
</reference>
<dbReference type="CDD" id="cd00293">
    <property type="entry name" value="USP-like"/>
    <property type="match status" value="1"/>
</dbReference>
<keyword evidence="4" id="KW-1185">Reference proteome</keyword>
<dbReference type="Gene3D" id="3.40.50.620">
    <property type="entry name" value="HUPs"/>
    <property type="match status" value="1"/>
</dbReference>
<dbReference type="RefSeq" id="WP_345454982.1">
    <property type="nucleotide sequence ID" value="NZ_BAABRV010000005.1"/>
</dbReference>
<evidence type="ECO:0000259" key="2">
    <source>
        <dbReference type="Pfam" id="PF00582"/>
    </source>
</evidence>
<proteinExistence type="inferred from homology"/>
<sequence length="156" mass="16475">MYRHIVVTTEGTDIDHAAIRHAAGLTRALGARLTLLHIVPDAHRELDSGNDLSVNAESIEQGWTREGEHLLAAGVQDANCARLTPLQRPARGRDIPQAILQEAAALGADLLVMATHGRKGLAHLLLGSVADRVVHDATLPVMIVHAGTPLPAGDAP</sequence>
<comment type="similarity">
    <text evidence="1">Belongs to the universal stress protein A family.</text>
</comment>
<dbReference type="PANTHER" id="PTHR46268:SF6">
    <property type="entry name" value="UNIVERSAL STRESS PROTEIN UP12"/>
    <property type="match status" value="1"/>
</dbReference>
<dbReference type="InterPro" id="IPR014729">
    <property type="entry name" value="Rossmann-like_a/b/a_fold"/>
</dbReference>
<dbReference type="InterPro" id="IPR006016">
    <property type="entry name" value="UspA"/>
</dbReference>
<organism evidence="3 4">
    <name type="scientific">Deinococcus aluminii</name>
    <dbReference type="NCBI Taxonomy" id="1656885"/>
    <lineage>
        <taxon>Bacteria</taxon>
        <taxon>Thermotogati</taxon>
        <taxon>Deinococcota</taxon>
        <taxon>Deinococci</taxon>
        <taxon>Deinococcales</taxon>
        <taxon>Deinococcaceae</taxon>
        <taxon>Deinococcus</taxon>
    </lineage>
</organism>
<protein>
    <recommendedName>
        <fullName evidence="2">UspA domain-containing protein</fullName>
    </recommendedName>
</protein>
<feature type="domain" description="UspA" evidence="2">
    <location>
        <begin position="1"/>
        <end position="145"/>
    </location>
</feature>
<dbReference type="Proteomes" id="UP001404956">
    <property type="component" value="Unassembled WGS sequence"/>
</dbReference>
<name>A0ABP9XF79_9DEIO</name>
<dbReference type="Pfam" id="PF00582">
    <property type="entry name" value="Usp"/>
    <property type="match status" value="1"/>
</dbReference>
<dbReference type="SUPFAM" id="SSF52402">
    <property type="entry name" value="Adenine nucleotide alpha hydrolases-like"/>
    <property type="match status" value="1"/>
</dbReference>
<dbReference type="PRINTS" id="PR01438">
    <property type="entry name" value="UNVRSLSTRESS"/>
</dbReference>
<evidence type="ECO:0000313" key="4">
    <source>
        <dbReference type="Proteomes" id="UP001404956"/>
    </source>
</evidence>
<dbReference type="EMBL" id="BAABRV010000005">
    <property type="protein sequence ID" value="GAA5534027.1"/>
    <property type="molecule type" value="Genomic_DNA"/>
</dbReference>
<dbReference type="InterPro" id="IPR006015">
    <property type="entry name" value="Universal_stress_UspA"/>
</dbReference>